<name>A0AA88H0H7_NAELO</name>
<feature type="region of interest" description="Disordered" evidence="1">
    <location>
        <begin position="1"/>
        <end position="38"/>
    </location>
</feature>
<dbReference type="RefSeq" id="XP_044553428.1">
    <property type="nucleotide sequence ID" value="XM_044689933.1"/>
</dbReference>
<dbReference type="Proteomes" id="UP000816034">
    <property type="component" value="Unassembled WGS sequence"/>
</dbReference>
<keyword evidence="2" id="KW-1133">Transmembrane helix</keyword>
<organism evidence="3 4">
    <name type="scientific">Naegleria lovaniensis</name>
    <name type="common">Amoeba</name>
    <dbReference type="NCBI Taxonomy" id="51637"/>
    <lineage>
        <taxon>Eukaryota</taxon>
        <taxon>Discoba</taxon>
        <taxon>Heterolobosea</taxon>
        <taxon>Tetramitia</taxon>
        <taxon>Eutetramitia</taxon>
        <taxon>Vahlkampfiidae</taxon>
        <taxon>Naegleria</taxon>
    </lineage>
</organism>
<accession>A0AA88H0H7</accession>
<evidence type="ECO:0000256" key="2">
    <source>
        <dbReference type="SAM" id="Phobius"/>
    </source>
</evidence>
<keyword evidence="2" id="KW-0472">Membrane</keyword>
<keyword evidence="2" id="KW-0812">Transmembrane</keyword>
<evidence type="ECO:0000313" key="3">
    <source>
        <dbReference type="EMBL" id="KAG2389436.1"/>
    </source>
</evidence>
<feature type="transmembrane region" description="Helical" evidence="2">
    <location>
        <begin position="132"/>
        <end position="151"/>
    </location>
</feature>
<dbReference type="AlphaFoldDB" id="A0AA88H0H7"/>
<evidence type="ECO:0000256" key="1">
    <source>
        <dbReference type="SAM" id="MobiDB-lite"/>
    </source>
</evidence>
<keyword evidence="4" id="KW-1185">Reference proteome</keyword>
<dbReference type="EMBL" id="PYSW02000007">
    <property type="protein sequence ID" value="KAG2389436.1"/>
    <property type="molecule type" value="Genomic_DNA"/>
</dbReference>
<feature type="transmembrane region" description="Helical" evidence="2">
    <location>
        <begin position="60"/>
        <end position="89"/>
    </location>
</feature>
<feature type="transmembrane region" description="Helical" evidence="2">
    <location>
        <begin position="171"/>
        <end position="192"/>
    </location>
</feature>
<protein>
    <recommendedName>
        <fullName evidence="5">Transmembrane protein</fullName>
    </recommendedName>
</protein>
<comment type="caution">
    <text evidence="3">The sequence shown here is derived from an EMBL/GenBank/DDBJ whole genome shotgun (WGS) entry which is preliminary data.</text>
</comment>
<feature type="transmembrane region" description="Helical" evidence="2">
    <location>
        <begin position="101"/>
        <end position="120"/>
    </location>
</feature>
<reference evidence="3 4" key="1">
    <citation type="journal article" date="2018" name="BMC Genomics">
        <title>The genome of Naegleria lovaniensis, the basis for a comparative approach to unravel pathogenicity factors of the human pathogenic amoeba N. fowleri.</title>
        <authorList>
            <person name="Liechti N."/>
            <person name="Schurch N."/>
            <person name="Bruggmann R."/>
            <person name="Wittwer M."/>
        </authorList>
    </citation>
    <scope>NUCLEOTIDE SEQUENCE [LARGE SCALE GENOMIC DNA]</scope>
    <source>
        <strain evidence="3 4">ATCC 30569</strain>
    </source>
</reference>
<evidence type="ECO:0008006" key="5">
    <source>
        <dbReference type="Google" id="ProtNLM"/>
    </source>
</evidence>
<sequence>MSDLDQPFNPNHSATETHYVPATSRSGSTNEVLPPQPTNVGGNVHQHSMFGSDRLKQWKIACTITSIVVTILGGILTLHHFIAMIVWYAKGVNIFGTSNLFLIPMNIIVLLIGVAGVIGVTKSHLEALRAHAYGCVFGSIFFFFVYMIHQLPSWFSGSANSSLYYDGAISLVFYVLNIPIGIIVSVVAQVYMRCLENALNKKTNVQSGMNNF</sequence>
<proteinExistence type="predicted"/>
<gene>
    <name evidence="3" type="ORF">C9374_013996</name>
</gene>
<evidence type="ECO:0000313" key="4">
    <source>
        <dbReference type="Proteomes" id="UP000816034"/>
    </source>
</evidence>
<dbReference type="GeneID" id="68106449"/>